<dbReference type="Proteomes" id="UP000218238">
    <property type="component" value="Unassembled WGS sequence"/>
</dbReference>
<accession>A0A2A2TCC8</accession>
<name>A0A2A2TCC8_9CYAN</name>
<sequence>MPPALSSAYRGLVFGICDMPPALSSAYRGLVFGELRYAFGIKLRLSRFGFWGIAICLWH</sequence>
<gene>
    <name evidence="1" type="ORF">CK510_24690</name>
</gene>
<dbReference type="RefSeq" id="WP_095724196.1">
    <property type="nucleotide sequence ID" value="NZ_NTFS01000392.1"/>
</dbReference>
<keyword evidence="2" id="KW-1185">Reference proteome</keyword>
<organism evidence="1 2">
    <name type="scientific">Brunnivagina elsteri CCALA 953</name>
    <dbReference type="NCBI Taxonomy" id="987040"/>
    <lineage>
        <taxon>Bacteria</taxon>
        <taxon>Bacillati</taxon>
        <taxon>Cyanobacteriota</taxon>
        <taxon>Cyanophyceae</taxon>
        <taxon>Nostocales</taxon>
        <taxon>Calotrichaceae</taxon>
        <taxon>Brunnivagina</taxon>
    </lineage>
</organism>
<evidence type="ECO:0000313" key="1">
    <source>
        <dbReference type="EMBL" id="PAX51457.1"/>
    </source>
</evidence>
<protein>
    <submittedName>
        <fullName evidence="1">Uncharacterized protein</fullName>
    </submittedName>
</protein>
<comment type="caution">
    <text evidence="1">The sequence shown here is derived from an EMBL/GenBank/DDBJ whole genome shotgun (WGS) entry which is preliminary data.</text>
</comment>
<proteinExistence type="predicted"/>
<evidence type="ECO:0000313" key="2">
    <source>
        <dbReference type="Proteomes" id="UP000218238"/>
    </source>
</evidence>
<dbReference type="AlphaFoldDB" id="A0A2A2TCC8"/>
<dbReference type="EMBL" id="NTFS01000392">
    <property type="protein sequence ID" value="PAX51457.1"/>
    <property type="molecule type" value="Genomic_DNA"/>
</dbReference>
<reference evidence="1 2" key="1">
    <citation type="submission" date="2017-08" db="EMBL/GenBank/DDBJ databases">
        <title>Draft genome sequence of filamentous cyanobacterium Calothrix elsteri CCALA 953.</title>
        <authorList>
            <person name="Gagunashvili A.N."/>
            <person name="Elster J."/>
            <person name="Andresson O.S."/>
        </authorList>
    </citation>
    <scope>NUCLEOTIDE SEQUENCE [LARGE SCALE GENOMIC DNA]</scope>
    <source>
        <strain evidence="1 2">CCALA 953</strain>
    </source>
</reference>